<name>A0A1E3W4K5_9HYPH</name>
<evidence type="ECO:0000313" key="2">
    <source>
        <dbReference type="EMBL" id="ODS00739.1"/>
    </source>
</evidence>
<keyword evidence="1" id="KW-0472">Membrane</keyword>
<dbReference type="RefSeq" id="WP_069436328.1">
    <property type="nucleotide sequence ID" value="NZ_LPWG01000004.1"/>
</dbReference>
<feature type="transmembrane region" description="Helical" evidence="1">
    <location>
        <begin position="6"/>
        <end position="22"/>
    </location>
</feature>
<sequence>MTILVGVLVAITVVALVVWWWLDFDMPEIVVPVAAPGAGALFIYWYGTPLAWAIGIALFVVAGATAYYLVRRARGSGGDPPK</sequence>
<dbReference type="AlphaFoldDB" id="A0A1E3W4K5"/>
<protein>
    <submittedName>
        <fullName evidence="2">Uncharacterized protein</fullName>
    </submittedName>
</protein>
<comment type="caution">
    <text evidence="2">The sequence shown here is derived from an EMBL/GenBank/DDBJ whole genome shotgun (WGS) entry which is preliminary data.</text>
</comment>
<feature type="transmembrane region" description="Helical" evidence="1">
    <location>
        <begin position="52"/>
        <end position="70"/>
    </location>
</feature>
<accession>A0A1E3W4K5</accession>
<keyword evidence="3" id="KW-1185">Reference proteome</keyword>
<proteinExistence type="predicted"/>
<organism evidence="2 3">
    <name type="scientific">Methyloceanibacter methanicus</name>
    <dbReference type="NCBI Taxonomy" id="1774968"/>
    <lineage>
        <taxon>Bacteria</taxon>
        <taxon>Pseudomonadati</taxon>
        <taxon>Pseudomonadota</taxon>
        <taxon>Alphaproteobacteria</taxon>
        <taxon>Hyphomicrobiales</taxon>
        <taxon>Hyphomicrobiaceae</taxon>
        <taxon>Methyloceanibacter</taxon>
    </lineage>
</organism>
<keyword evidence="1" id="KW-0812">Transmembrane</keyword>
<dbReference type="EMBL" id="LPWG01000004">
    <property type="protein sequence ID" value="ODS00739.1"/>
    <property type="molecule type" value="Genomic_DNA"/>
</dbReference>
<dbReference type="STRING" id="1774968.AUC68_14275"/>
<dbReference type="Proteomes" id="UP000094501">
    <property type="component" value="Unassembled WGS sequence"/>
</dbReference>
<keyword evidence="1" id="KW-1133">Transmembrane helix</keyword>
<evidence type="ECO:0000256" key="1">
    <source>
        <dbReference type="SAM" id="Phobius"/>
    </source>
</evidence>
<evidence type="ECO:0000313" key="3">
    <source>
        <dbReference type="Proteomes" id="UP000094501"/>
    </source>
</evidence>
<gene>
    <name evidence="2" type="ORF">AUC68_14275</name>
</gene>
<reference evidence="2 3" key="1">
    <citation type="journal article" date="2016" name="Environ. Microbiol.">
        <title>New Methyloceanibacter diversity from North Sea sediments includes methanotroph containing solely the soluble methane monooxygenase.</title>
        <authorList>
            <person name="Vekeman B."/>
            <person name="Kerckhof F.M."/>
            <person name="Cremers G."/>
            <person name="de Vos P."/>
            <person name="Vandamme P."/>
            <person name="Boon N."/>
            <person name="Op den Camp H.J."/>
            <person name="Heylen K."/>
        </authorList>
    </citation>
    <scope>NUCLEOTIDE SEQUENCE [LARGE SCALE GENOMIC DNA]</scope>
    <source>
        <strain evidence="2 3">R-67174</strain>
    </source>
</reference>